<dbReference type="InterPro" id="IPR023885">
    <property type="entry name" value="4Fe4S-binding_SPASM_dom"/>
</dbReference>
<dbReference type="SFLD" id="SFLDG01067">
    <property type="entry name" value="SPASM/twitch_domain_containing"/>
    <property type="match status" value="1"/>
</dbReference>
<keyword evidence="3" id="KW-0479">Metal-binding</keyword>
<dbReference type="GO" id="GO:0016491">
    <property type="term" value="F:oxidoreductase activity"/>
    <property type="evidence" value="ECO:0007669"/>
    <property type="project" value="InterPro"/>
</dbReference>
<keyword evidence="2" id="KW-0949">S-adenosyl-L-methionine</keyword>
<evidence type="ECO:0000256" key="5">
    <source>
        <dbReference type="ARBA" id="ARBA00023014"/>
    </source>
</evidence>
<evidence type="ECO:0000313" key="9">
    <source>
        <dbReference type="Proteomes" id="UP000231292"/>
    </source>
</evidence>
<dbReference type="InterPro" id="IPR013785">
    <property type="entry name" value="Aldolase_TIM"/>
</dbReference>
<dbReference type="GO" id="GO:0051536">
    <property type="term" value="F:iron-sulfur cluster binding"/>
    <property type="evidence" value="ECO:0007669"/>
    <property type="project" value="UniProtKB-KW"/>
</dbReference>
<evidence type="ECO:0000259" key="7">
    <source>
        <dbReference type="PROSITE" id="PS51918"/>
    </source>
</evidence>
<dbReference type="PROSITE" id="PS51918">
    <property type="entry name" value="RADICAL_SAM"/>
    <property type="match status" value="1"/>
</dbReference>
<dbReference type="PANTHER" id="PTHR43273:SF3">
    <property type="entry name" value="ANAEROBIC SULFATASE-MATURATING ENZYME HOMOLOG ASLB-RELATED"/>
    <property type="match status" value="1"/>
</dbReference>
<gene>
    <name evidence="8" type="primary">hxsB</name>
    <name evidence="8" type="ORF">COX41_06285</name>
</gene>
<evidence type="ECO:0000256" key="2">
    <source>
        <dbReference type="ARBA" id="ARBA00022691"/>
    </source>
</evidence>
<keyword evidence="5" id="KW-0411">Iron-sulfur</keyword>
<dbReference type="InterPro" id="IPR024023">
    <property type="entry name" value="rSAM_paired_HxsB"/>
</dbReference>
<dbReference type="Gene3D" id="3.20.20.70">
    <property type="entry name" value="Aldolase class I"/>
    <property type="match status" value="1"/>
</dbReference>
<protein>
    <submittedName>
        <fullName evidence="8">His-Xaa-Ser system radical SAM maturase HxsB</fullName>
    </submittedName>
</protein>
<sequence length="490" mass="56738">MYWLSPKMPIKNINPRKVGFFRFKQLGQDCLLTNDAGDYVYLKPSSFDRLLEGKLDKGCREYNILKEKGFICDNANVDRIIEKYRLKNAFLGRGTSLHIIVVTLRCDHICVYCHASAQNIKSINLDMEIDTAKQVVNRIFESPGPDIVIEFQGGEPLLNFDTVKFIIEYAQEKNKMINKKLLISLVTNLSTMNNERLKYLCKKKISLCTSIDGPEALHNKNRKVLFQLNSYKNTIRWFKTIQREYFGKVIYRPNALATITRYSFSYPEEIVNEYVKLGLEGIHLRQLNPFGLAKKAWQRIGYSAQEFIDFYKKAFDYILELNLKGKIFYERTARIFLMKILTDEDPGYFDLRSPCGAGIGQLAYNYNGDVYTCDEGRMMSRMQDESFKLGNVKQNSYHDFINTDTVKAVCTASVLDILPGCAVCVYKPYCGVCPIYNYVQNGNIFTQMPNNERCRVNMAILDYLFEKLKDKKIGKIFRKWIDVSRGPMTV</sequence>
<evidence type="ECO:0000256" key="1">
    <source>
        <dbReference type="ARBA" id="ARBA00001966"/>
    </source>
</evidence>
<comment type="caution">
    <text evidence="8">The sequence shown here is derived from an EMBL/GenBank/DDBJ whole genome shotgun (WGS) entry which is preliminary data.</text>
</comment>
<dbReference type="NCBIfam" id="TIGR03978">
    <property type="entry name" value="rSAM_paired_1"/>
    <property type="match status" value="1"/>
</dbReference>
<organism evidence="8 9">
    <name type="scientific">Candidatus Sherwoodlollariibacterium unditelluris</name>
    <dbReference type="NCBI Taxonomy" id="1974757"/>
    <lineage>
        <taxon>Bacteria</taxon>
        <taxon>Pseudomonadati</taxon>
        <taxon>Candidatus Omnitrophota</taxon>
        <taxon>Candidatus Sherwoodlollariibacterium</taxon>
    </lineage>
</organism>
<dbReference type="SFLD" id="SFLDG01386">
    <property type="entry name" value="main_SPASM_domain-containing"/>
    <property type="match status" value="1"/>
</dbReference>
<comment type="cofactor">
    <cofactor evidence="1">
        <name>[4Fe-4S] cluster</name>
        <dbReference type="ChEBI" id="CHEBI:49883"/>
    </cofactor>
</comment>
<keyword evidence="4" id="KW-0408">Iron</keyword>
<evidence type="ECO:0000256" key="6">
    <source>
        <dbReference type="ARBA" id="ARBA00023601"/>
    </source>
</evidence>
<dbReference type="InterPro" id="IPR058240">
    <property type="entry name" value="rSAM_sf"/>
</dbReference>
<dbReference type="SFLD" id="SFLDS00029">
    <property type="entry name" value="Radical_SAM"/>
    <property type="match status" value="1"/>
</dbReference>
<dbReference type="InterPro" id="IPR007197">
    <property type="entry name" value="rSAM"/>
</dbReference>
<dbReference type="Proteomes" id="UP000231292">
    <property type="component" value="Unassembled WGS sequence"/>
</dbReference>
<evidence type="ECO:0000256" key="3">
    <source>
        <dbReference type="ARBA" id="ARBA00022723"/>
    </source>
</evidence>
<feature type="domain" description="Radical SAM core" evidence="7">
    <location>
        <begin position="90"/>
        <end position="330"/>
    </location>
</feature>
<dbReference type="PANTHER" id="PTHR43273">
    <property type="entry name" value="ANAEROBIC SULFATASE-MATURATING ENZYME HOMOLOG ASLB-RELATED"/>
    <property type="match status" value="1"/>
</dbReference>
<dbReference type="SUPFAM" id="SSF102114">
    <property type="entry name" value="Radical SAM enzymes"/>
    <property type="match status" value="1"/>
</dbReference>
<dbReference type="CDD" id="cd01335">
    <property type="entry name" value="Radical_SAM"/>
    <property type="match status" value="1"/>
</dbReference>
<dbReference type="Pfam" id="PF04055">
    <property type="entry name" value="Radical_SAM"/>
    <property type="match status" value="1"/>
</dbReference>
<name>A0A2G9YHT8_9BACT</name>
<reference evidence="8 9" key="1">
    <citation type="submission" date="2017-09" db="EMBL/GenBank/DDBJ databases">
        <title>Depth-based differentiation of microbial function through sediment-hosted aquifers and enrichment of novel symbionts in the deep terrestrial subsurface.</title>
        <authorList>
            <person name="Probst A.J."/>
            <person name="Ladd B."/>
            <person name="Jarett J.K."/>
            <person name="Geller-Mcgrath D.E."/>
            <person name="Sieber C.M."/>
            <person name="Emerson J.B."/>
            <person name="Anantharaman K."/>
            <person name="Thomas B.C."/>
            <person name="Malmstrom R."/>
            <person name="Stieglmeier M."/>
            <person name="Klingl A."/>
            <person name="Woyke T."/>
            <person name="Ryan C.M."/>
            <person name="Banfield J.F."/>
        </authorList>
    </citation>
    <scope>NUCLEOTIDE SEQUENCE [LARGE SCALE GENOMIC DNA]</scope>
    <source>
        <strain evidence="8">CG23_combo_of_CG06-09_8_20_14_all_41_10</strain>
    </source>
</reference>
<dbReference type="AlphaFoldDB" id="A0A2G9YHT8"/>
<evidence type="ECO:0000256" key="4">
    <source>
        <dbReference type="ARBA" id="ARBA00023004"/>
    </source>
</evidence>
<evidence type="ECO:0000313" key="8">
    <source>
        <dbReference type="EMBL" id="PIP18800.1"/>
    </source>
</evidence>
<dbReference type="SFLD" id="SFLDG01384">
    <property type="entry name" value="thioether_bond_formation_requi"/>
    <property type="match status" value="1"/>
</dbReference>
<dbReference type="InterPro" id="IPR023867">
    <property type="entry name" value="Sulphatase_maturase_rSAM"/>
</dbReference>
<proteinExistence type="inferred from homology"/>
<comment type="similarity">
    <text evidence="6">Belongs to the radical SAM superfamily. Anaerobic sulfatase-maturating enzyme family.</text>
</comment>
<dbReference type="GO" id="GO:0046872">
    <property type="term" value="F:metal ion binding"/>
    <property type="evidence" value="ECO:0007669"/>
    <property type="project" value="UniProtKB-KW"/>
</dbReference>
<dbReference type="Pfam" id="PF13186">
    <property type="entry name" value="SPASM"/>
    <property type="match status" value="1"/>
</dbReference>
<dbReference type="NCBIfam" id="TIGR04085">
    <property type="entry name" value="rSAM_more_4Fe4S"/>
    <property type="match status" value="1"/>
</dbReference>
<dbReference type="EMBL" id="PCRK01000162">
    <property type="protein sequence ID" value="PIP18800.1"/>
    <property type="molecule type" value="Genomic_DNA"/>
</dbReference>
<accession>A0A2G9YHT8</accession>